<dbReference type="EMBL" id="UGGV01000001">
    <property type="protein sequence ID" value="STO24809.1"/>
    <property type="molecule type" value="Genomic_DNA"/>
</dbReference>
<accession>A0A377GIY6</accession>
<proteinExistence type="predicted"/>
<evidence type="ECO:0000313" key="4">
    <source>
        <dbReference type="Proteomes" id="UP000254374"/>
    </source>
</evidence>
<evidence type="ECO:0000313" key="2">
    <source>
        <dbReference type="EMBL" id="STO24809.1"/>
    </source>
</evidence>
<dbReference type="OrthoDB" id="5654125at2"/>
<dbReference type="STRING" id="464.Lgor_2809"/>
<gene>
    <name evidence="2" type="ORF">NCTC11401_01627</name>
    <name evidence="1" type="ORF">SAMN05421777_11383</name>
</gene>
<reference evidence="2 4" key="2">
    <citation type="submission" date="2018-06" db="EMBL/GenBank/DDBJ databases">
        <authorList>
            <consortium name="Pathogen Informatics"/>
            <person name="Doyle S."/>
        </authorList>
    </citation>
    <scope>NUCLEOTIDE SEQUENCE [LARGE SCALE GENOMIC DNA]</scope>
    <source>
        <strain evidence="2 4">NCTC11401</strain>
    </source>
</reference>
<dbReference type="RefSeq" id="WP_058469130.1">
    <property type="nucleotide sequence ID" value="NZ_CAAAIX010000034.1"/>
</dbReference>
<dbReference type="Proteomes" id="UP000186808">
    <property type="component" value="Unassembled WGS sequence"/>
</dbReference>
<name>A0A377GIY6_9GAMM</name>
<dbReference type="AlphaFoldDB" id="A0A377GIY6"/>
<evidence type="ECO:0000313" key="1">
    <source>
        <dbReference type="EMBL" id="SIR49129.1"/>
    </source>
</evidence>
<protein>
    <submittedName>
        <fullName evidence="2">Uncharacterized protein</fullName>
    </submittedName>
</protein>
<keyword evidence="3" id="KW-1185">Reference proteome</keyword>
<dbReference type="EMBL" id="FTNL01000013">
    <property type="protein sequence ID" value="SIR49129.1"/>
    <property type="molecule type" value="Genomic_DNA"/>
</dbReference>
<dbReference type="Proteomes" id="UP000254374">
    <property type="component" value="Unassembled WGS sequence"/>
</dbReference>
<evidence type="ECO:0000313" key="3">
    <source>
        <dbReference type="Proteomes" id="UP000186808"/>
    </source>
</evidence>
<organism evidence="2 4">
    <name type="scientific">Fluoribacter gormanii</name>
    <dbReference type="NCBI Taxonomy" id="464"/>
    <lineage>
        <taxon>Bacteria</taxon>
        <taxon>Pseudomonadati</taxon>
        <taxon>Pseudomonadota</taxon>
        <taxon>Gammaproteobacteria</taxon>
        <taxon>Legionellales</taxon>
        <taxon>Legionellaceae</taxon>
        <taxon>Fluoribacter</taxon>
    </lineage>
</organism>
<sequence length="342" mass="39734">MIKLKGLIPSTPEDMLTSQKVGNHYKIVPMTLYDLRDLPQLTEKDLSEKLFQDEDFVIPPKVRGRSWVKAKIGKLYLEWRPDGKGSFLLNIRYIDSKNQLLQPFLNILNPRHSKIELHDLLPFSMSTYYKDYTGKVRRSGHEARVPRSCAYELKLVLTKLLLHEAPSAYEMRNFQENCRKLNAQGNSAQPSVQTEPSINIVYFGLNLHKKPTTLFQVKAHDAHEFLSKTRSPVEIDQWLQGILLPNLSLKERKEGYLLGLENIINELDSTAKKSLAFYILNCPGHFLKKERDFFRSLEYSNDTFSVFQLVKKLMHVPAEAKNNILVIEDKEHHQEYLLSRHT</sequence>
<reference evidence="1 3" key="1">
    <citation type="submission" date="2017-01" db="EMBL/GenBank/DDBJ databases">
        <authorList>
            <person name="Varghese N."/>
            <person name="Submissions S."/>
        </authorList>
    </citation>
    <scope>NUCLEOTIDE SEQUENCE [LARGE SCALE GENOMIC DNA]</scope>
    <source>
        <strain evidence="1 3">ATCC 33342</strain>
    </source>
</reference>